<keyword evidence="1" id="KW-0472">Membrane</keyword>
<feature type="transmembrane region" description="Helical" evidence="1">
    <location>
        <begin position="33"/>
        <end position="54"/>
    </location>
</feature>
<proteinExistence type="predicted"/>
<evidence type="ECO:0000313" key="3">
    <source>
        <dbReference type="Proteomes" id="UP000772434"/>
    </source>
</evidence>
<organism evidence="2 3">
    <name type="scientific">Rhodocollybia butyracea</name>
    <dbReference type="NCBI Taxonomy" id="206335"/>
    <lineage>
        <taxon>Eukaryota</taxon>
        <taxon>Fungi</taxon>
        <taxon>Dikarya</taxon>
        <taxon>Basidiomycota</taxon>
        <taxon>Agaricomycotina</taxon>
        <taxon>Agaricomycetes</taxon>
        <taxon>Agaricomycetidae</taxon>
        <taxon>Agaricales</taxon>
        <taxon>Marasmiineae</taxon>
        <taxon>Omphalotaceae</taxon>
        <taxon>Rhodocollybia</taxon>
    </lineage>
</organism>
<sequence>MTEVHSISPSAQTLEDASETYEYSNLGMTLVHLAVQFLKLMYAVYLAVLVELFIAIKAAMGENEATSAAPQNKLNRTVRNTFLAEGSNEQANPDILVMLKTALKTVDEEDDEEDDDDDDWTVEETNEWNTLMATADNELEAFMASSQNEFETFMANEFKTFMASGGNMNTFKASSENRWNAFMANEENKWKEFRASEENRWNAILASVEDFEGES</sequence>
<reference evidence="2" key="1">
    <citation type="submission" date="2020-11" db="EMBL/GenBank/DDBJ databases">
        <authorList>
            <consortium name="DOE Joint Genome Institute"/>
            <person name="Ahrendt S."/>
            <person name="Riley R."/>
            <person name="Andreopoulos W."/>
            <person name="Labutti K."/>
            <person name="Pangilinan J."/>
            <person name="Ruiz-Duenas F.J."/>
            <person name="Barrasa J.M."/>
            <person name="Sanchez-Garcia M."/>
            <person name="Camarero S."/>
            <person name="Miyauchi S."/>
            <person name="Serrano A."/>
            <person name="Linde D."/>
            <person name="Babiker R."/>
            <person name="Drula E."/>
            <person name="Ayuso-Fernandez I."/>
            <person name="Pacheco R."/>
            <person name="Padilla G."/>
            <person name="Ferreira P."/>
            <person name="Barriuso J."/>
            <person name="Kellner H."/>
            <person name="Castanera R."/>
            <person name="Alfaro M."/>
            <person name="Ramirez L."/>
            <person name="Pisabarro A.G."/>
            <person name="Kuo A."/>
            <person name="Tritt A."/>
            <person name="Lipzen A."/>
            <person name="He G."/>
            <person name="Yan M."/>
            <person name="Ng V."/>
            <person name="Cullen D."/>
            <person name="Martin F."/>
            <person name="Rosso M.-N."/>
            <person name="Henrissat B."/>
            <person name="Hibbett D."/>
            <person name="Martinez A.T."/>
            <person name="Grigoriev I.V."/>
        </authorList>
    </citation>
    <scope>NUCLEOTIDE SEQUENCE</scope>
    <source>
        <strain evidence="2">AH 40177</strain>
    </source>
</reference>
<evidence type="ECO:0000256" key="1">
    <source>
        <dbReference type="SAM" id="Phobius"/>
    </source>
</evidence>
<keyword evidence="1" id="KW-0812">Transmembrane</keyword>
<evidence type="ECO:0000313" key="2">
    <source>
        <dbReference type="EMBL" id="KAF9059584.1"/>
    </source>
</evidence>
<dbReference type="Proteomes" id="UP000772434">
    <property type="component" value="Unassembled WGS sequence"/>
</dbReference>
<accession>A0A9P5TYU4</accession>
<keyword evidence="3" id="KW-1185">Reference proteome</keyword>
<comment type="caution">
    <text evidence="2">The sequence shown here is derived from an EMBL/GenBank/DDBJ whole genome shotgun (WGS) entry which is preliminary data.</text>
</comment>
<keyword evidence="1" id="KW-1133">Transmembrane helix</keyword>
<name>A0A9P5TYU4_9AGAR</name>
<gene>
    <name evidence="2" type="ORF">BDP27DRAFT_1431175</name>
</gene>
<dbReference type="EMBL" id="JADNRY010000292">
    <property type="protein sequence ID" value="KAF9059584.1"/>
    <property type="molecule type" value="Genomic_DNA"/>
</dbReference>
<dbReference type="AlphaFoldDB" id="A0A9P5TYU4"/>
<protein>
    <submittedName>
        <fullName evidence="2">Uncharacterized protein</fullName>
    </submittedName>
</protein>